<dbReference type="STRING" id="2017.SAMN05444320_102282"/>
<keyword evidence="4" id="KW-1185">Reference proteome</keyword>
<dbReference type="PANTHER" id="PTHR33745:SF1">
    <property type="entry name" value="RSBT ANTAGONIST PROTEIN RSBS"/>
    <property type="match status" value="1"/>
</dbReference>
<evidence type="ECO:0000256" key="1">
    <source>
        <dbReference type="SAM" id="MobiDB-lite"/>
    </source>
</evidence>
<dbReference type="CDD" id="cd07041">
    <property type="entry name" value="STAS_RsbR_RsbS_like"/>
    <property type="match status" value="1"/>
</dbReference>
<gene>
    <name evidence="3" type="ORF">SAMN05444320_102282</name>
</gene>
<evidence type="ECO:0000313" key="4">
    <source>
        <dbReference type="Proteomes" id="UP000184501"/>
    </source>
</evidence>
<proteinExistence type="predicted"/>
<dbReference type="InterPro" id="IPR036513">
    <property type="entry name" value="STAS_dom_sf"/>
</dbReference>
<protein>
    <submittedName>
        <fullName evidence="3">RsbT antagonist protein RsbS</fullName>
    </submittedName>
</protein>
<feature type="domain" description="STAS" evidence="2">
    <location>
        <begin position="5"/>
        <end position="116"/>
    </location>
</feature>
<dbReference type="AlphaFoldDB" id="A0A1M4Y8T8"/>
<reference evidence="3 4" key="1">
    <citation type="submission" date="2016-11" db="EMBL/GenBank/DDBJ databases">
        <authorList>
            <person name="Jaros S."/>
            <person name="Januszkiewicz K."/>
            <person name="Wedrychowicz H."/>
        </authorList>
    </citation>
    <scope>NUCLEOTIDE SEQUENCE [LARGE SCALE GENOMIC DNA]</scope>
    <source>
        <strain evidence="3 4">DSM 44523</strain>
    </source>
</reference>
<dbReference type="InterPro" id="IPR002645">
    <property type="entry name" value="STAS_dom"/>
</dbReference>
<dbReference type="SUPFAM" id="SSF52091">
    <property type="entry name" value="SpoIIaa-like"/>
    <property type="match status" value="1"/>
</dbReference>
<name>A0A1M4Y8T8_STRHI</name>
<dbReference type="Gene3D" id="3.30.750.24">
    <property type="entry name" value="STAS domain"/>
    <property type="match status" value="1"/>
</dbReference>
<dbReference type="OrthoDB" id="9797171at2"/>
<dbReference type="PANTHER" id="PTHR33745">
    <property type="entry name" value="RSBT ANTAGONIST PROTEIN RSBS-RELATED"/>
    <property type="match status" value="1"/>
</dbReference>
<dbReference type="Pfam" id="PF01740">
    <property type="entry name" value="STAS"/>
    <property type="match status" value="1"/>
</dbReference>
<sequence>MRPTGAVPVLTLGDVVLVSIQVELHDELALRLQQDLAERVAATGARGVVIDVSAIDIVDSFLAKVLHDISATAAMLASTAVVVGIRPAVAITLVELGLPLRGLRTAPSVDVAFTMLGVRQSAGSPASTVPPPAAEHPSSDVGRGRRENVGAHEQLPPSPRVREMG</sequence>
<accession>A0A1M4Y8T8</accession>
<feature type="region of interest" description="Disordered" evidence="1">
    <location>
        <begin position="122"/>
        <end position="165"/>
    </location>
</feature>
<dbReference type="PROSITE" id="PS50801">
    <property type="entry name" value="STAS"/>
    <property type="match status" value="1"/>
</dbReference>
<dbReference type="EMBL" id="FQVN01000002">
    <property type="protein sequence ID" value="SHF02237.1"/>
    <property type="molecule type" value="Genomic_DNA"/>
</dbReference>
<evidence type="ECO:0000259" key="2">
    <source>
        <dbReference type="PROSITE" id="PS50801"/>
    </source>
</evidence>
<dbReference type="Proteomes" id="UP000184501">
    <property type="component" value="Unassembled WGS sequence"/>
</dbReference>
<evidence type="ECO:0000313" key="3">
    <source>
        <dbReference type="EMBL" id="SHF02237.1"/>
    </source>
</evidence>
<dbReference type="RefSeq" id="WP_073480559.1">
    <property type="nucleotide sequence ID" value="NZ_FQVN01000002.1"/>
</dbReference>
<organism evidence="3 4">
    <name type="scientific">Streptoalloteichus hindustanus</name>
    <dbReference type="NCBI Taxonomy" id="2017"/>
    <lineage>
        <taxon>Bacteria</taxon>
        <taxon>Bacillati</taxon>
        <taxon>Actinomycetota</taxon>
        <taxon>Actinomycetes</taxon>
        <taxon>Pseudonocardiales</taxon>
        <taxon>Pseudonocardiaceae</taxon>
        <taxon>Streptoalloteichus</taxon>
    </lineage>
</organism>
<dbReference type="InterPro" id="IPR051932">
    <property type="entry name" value="Bact_StressResp_Reg"/>
</dbReference>